<comment type="caution">
    <text evidence="2">The sequence shown here is derived from an EMBL/GenBank/DDBJ whole genome shotgun (WGS) entry which is preliminary data.</text>
</comment>
<reference evidence="2 3" key="1">
    <citation type="submission" date="2020-07" db="EMBL/GenBank/DDBJ databases">
        <title>Bradyrhizobium diversity isolated from nodules of indigenous legumes of Western Australia.</title>
        <authorList>
            <person name="Klepa M.S."/>
        </authorList>
    </citation>
    <scope>NUCLEOTIDE SEQUENCE [LARGE SCALE GENOMIC DNA]</scope>
    <source>
        <strain evidence="2 3">CNPSo 4010</strain>
    </source>
</reference>
<dbReference type="EMBL" id="JACCHP010000005">
    <property type="protein sequence ID" value="MBH5397847.1"/>
    <property type="molecule type" value="Genomic_DNA"/>
</dbReference>
<sequence length="88" mass="9400">MRFILALSFLITLGGVAEAAQVRHTHRRPAIVHSNPGMIPSGPISGFAYAPPQHGAEGYSGATEPYFGASQGYAPGEKERFLRSLFSP</sequence>
<protein>
    <submittedName>
        <fullName evidence="2">Uncharacterized protein</fullName>
    </submittedName>
</protein>
<gene>
    <name evidence="2" type="ORF">HZZ13_08585</name>
</gene>
<dbReference type="Proteomes" id="UP000807370">
    <property type="component" value="Unassembled WGS sequence"/>
</dbReference>
<feature type="chain" id="PRO_5046620172" evidence="1">
    <location>
        <begin position="20"/>
        <end position="88"/>
    </location>
</feature>
<keyword evidence="1" id="KW-0732">Signal</keyword>
<dbReference type="RefSeq" id="WP_197959212.1">
    <property type="nucleotide sequence ID" value="NZ_JACCHP010000005.1"/>
</dbReference>
<evidence type="ECO:0000313" key="3">
    <source>
        <dbReference type="Proteomes" id="UP000807370"/>
    </source>
</evidence>
<feature type="signal peptide" evidence="1">
    <location>
        <begin position="1"/>
        <end position="19"/>
    </location>
</feature>
<proteinExistence type="predicted"/>
<accession>A0ABS0PLR8</accession>
<name>A0ABS0PLR8_9BRAD</name>
<keyword evidence="3" id="KW-1185">Reference proteome</keyword>
<evidence type="ECO:0000313" key="2">
    <source>
        <dbReference type="EMBL" id="MBH5397847.1"/>
    </source>
</evidence>
<organism evidence="2 3">
    <name type="scientific">Bradyrhizobium agreste</name>
    <dbReference type="NCBI Taxonomy" id="2751811"/>
    <lineage>
        <taxon>Bacteria</taxon>
        <taxon>Pseudomonadati</taxon>
        <taxon>Pseudomonadota</taxon>
        <taxon>Alphaproteobacteria</taxon>
        <taxon>Hyphomicrobiales</taxon>
        <taxon>Nitrobacteraceae</taxon>
        <taxon>Bradyrhizobium</taxon>
    </lineage>
</organism>
<evidence type="ECO:0000256" key="1">
    <source>
        <dbReference type="SAM" id="SignalP"/>
    </source>
</evidence>